<name>A0A0L0FQP9_9EUKA</name>
<dbReference type="InterPro" id="IPR003903">
    <property type="entry name" value="UIM_dom"/>
</dbReference>
<accession>A0A0L0FQP9</accession>
<sequence length="155" mass="16374">MARAKTTADGRPSESESATVSETAATADAQDDPTEMDEDQALLMQALAMSRDGDAVTAEEAEESQVLSDMTEEEQIALAMQMSMAPGDTENSLNDANTDADGDEEMTDAMQNPEFLSSVLGSLPGVDPSDEALMSAMGIDKADKEGKDNDAEEKK</sequence>
<dbReference type="PROSITE" id="PS50330">
    <property type="entry name" value="UIM"/>
    <property type="match status" value="1"/>
</dbReference>
<dbReference type="CDD" id="cd22297">
    <property type="entry name" value="PSMD4_RAZUL"/>
    <property type="match status" value="1"/>
</dbReference>
<feature type="region of interest" description="Disordered" evidence="2">
    <location>
        <begin position="84"/>
        <end position="155"/>
    </location>
</feature>
<keyword evidence="4" id="KW-1185">Reference proteome</keyword>
<protein>
    <recommendedName>
        <fullName evidence="5">26S proteasome non-ATPase regulatory subunit 4</fullName>
    </recommendedName>
</protein>
<reference evidence="3 4" key="1">
    <citation type="submission" date="2011-02" db="EMBL/GenBank/DDBJ databases">
        <title>The Genome Sequence of Sphaeroforma arctica JP610.</title>
        <authorList>
            <consortium name="The Broad Institute Genome Sequencing Platform"/>
            <person name="Russ C."/>
            <person name="Cuomo C."/>
            <person name="Young S.K."/>
            <person name="Zeng Q."/>
            <person name="Gargeya S."/>
            <person name="Alvarado L."/>
            <person name="Berlin A."/>
            <person name="Chapman S.B."/>
            <person name="Chen Z."/>
            <person name="Freedman E."/>
            <person name="Gellesch M."/>
            <person name="Goldberg J."/>
            <person name="Griggs A."/>
            <person name="Gujja S."/>
            <person name="Heilman E."/>
            <person name="Heiman D."/>
            <person name="Howarth C."/>
            <person name="Mehta T."/>
            <person name="Neiman D."/>
            <person name="Pearson M."/>
            <person name="Roberts A."/>
            <person name="Saif S."/>
            <person name="Shea T."/>
            <person name="Shenoy N."/>
            <person name="Sisk P."/>
            <person name="Stolte C."/>
            <person name="Sykes S."/>
            <person name="White J."/>
            <person name="Yandava C."/>
            <person name="Burger G."/>
            <person name="Gray M.W."/>
            <person name="Holland P.W.H."/>
            <person name="King N."/>
            <person name="Lang F.B.F."/>
            <person name="Roger A.J."/>
            <person name="Ruiz-Trillo I."/>
            <person name="Haas B."/>
            <person name="Nusbaum C."/>
            <person name="Birren B."/>
        </authorList>
    </citation>
    <scope>NUCLEOTIDE SEQUENCE [LARGE SCALE GENOMIC DNA]</scope>
    <source>
        <strain evidence="3 4">JP610</strain>
    </source>
</reference>
<dbReference type="Proteomes" id="UP000054560">
    <property type="component" value="Unassembled WGS sequence"/>
</dbReference>
<feature type="region of interest" description="Disordered" evidence="2">
    <location>
        <begin position="51"/>
        <end position="70"/>
    </location>
</feature>
<dbReference type="InterPro" id="IPR049590">
    <property type="entry name" value="PSMD4_RAZUL-like"/>
</dbReference>
<feature type="compositionally biased region" description="Basic and acidic residues" evidence="2">
    <location>
        <begin position="140"/>
        <end position="155"/>
    </location>
</feature>
<dbReference type="GeneID" id="25908996"/>
<organism evidence="3 4">
    <name type="scientific">Sphaeroforma arctica JP610</name>
    <dbReference type="NCBI Taxonomy" id="667725"/>
    <lineage>
        <taxon>Eukaryota</taxon>
        <taxon>Ichthyosporea</taxon>
        <taxon>Ichthyophonida</taxon>
        <taxon>Sphaeroforma</taxon>
    </lineage>
</organism>
<evidence type="ECO:0000256" key="2">
    <source>
        <dbReference type="SAM" id="MobiDB-lite"/>
    </source>
</evidence>
<dbReference type="OrthoDB" id="1731724at2759"/>
<feature type="compositionally biased region" description="Low complexity" evidence="2">
    <location>
        <begin position="15"/>
        <end position="28"/>
    </location>
</feature>
<evidence type="ECO:0008006" key="5">
    <source>
        <dbReference type="Google" id="ProtNLM"/>
    </source>
</evidence>
<feature type="compositionally biased region" description="Acidic residues" evidence="2">
    <location>
        <begin position="29"/>
        <end position="39"/>
    </location>
</feature>
<feature type="compositionally biased region" description="Acidic residues" evidence="2">
    <location>
        <begin position="98"/>
        <end position="107"/>
    </location>
</feature>
<feature type="compositionally biased region" description="Basic and acidic residues" evidence="2">
    <location>
        <begin position="1"/>
        <end position="14"/>
    </location>
</feature>
<proteinExistence type="predicted"/>
<dbReference type="STRING" id="667725.A0A0L0FQP9"/>
<dbReference type="RefSeq" id="XP_014153009.1">
    <property type="nucleotide sequence ID" value="XM_014297534.1"/>
</dbReference>
<dbReference type="AlphaFoldDB" id="A0A0L0FQP9"/>
<gene>
    <name evidence="3" type="ORF">SARC_08492</name>
</gene>
<feature type="region of interest" description="Disordered" evidence="2">
    <location>
        <begin position="1"/>
        <end position="39"/>
    </location>
</feature>
<dbReference type="EMBL" id="KQ242364">
    <property type="protein sequence ID" value="KNC79107.1"/>
    <property type="molecule type" value="Genomic_DNA"/>
</dbReference>
<evidence type="ECO:0000313" key="3">
    <source>
        <dbReference type="EMBL" id="KNC79107.1"/>
    </source>
</evidence>
<keyword evidence="1" id="KW-0677">Repeat</keyword>
<dbReference type="Gene3D" id="6.10.300.40">
    <property type="match status" value="1"/>
</dbReference>
<dbReference type="eggNOG" id="KOG2884">
    <property type="taxonomic scope" value="Eukaryota"/>
</dbReference>
<evidence type="ECO:0000256" key="1">
    <source>
        <dbReference type="ARBA" id="ARBA00022737"/>
    </source>
</evidence>
<evidence type="ECO:0000313" key="4">
    <source>
        <dbReference type="Proteomes" id="UP000054560"/>
    </source>
</evidence>